<name>A0A090Q8T0_9FLAO</name>
<proteinExistence type="predicted"/>
<dbReference type="eggNOG" id="ENOG502ZCHZ">
    <property type="taxonomic scope" value="Bacteria"/>
</dbReference>
<evidence type="ECO:0000313" key="2">
    <source>
        <dbReference type="EMBL" id="GAK98183.1"/>
    </source>
</evidence>
<comment type="caution">
    <text evidence="2">The sequence shown here is derived from an EMBL/GenBank/DDBJ whole genome shotgun (WGS) entry which is preliminary data.</text>
</comment>
<keyword evidence="3" id="KW-1185">Reference proteome</keyword>
<organism evidence="2 3">
    <name type="scientific">Nonlabens tegetincola</name>
    <dbReference type="NCBI Taxonomy" id="323273"/>
    <lineage>
        <taxon>Bacteria</taxon>
        <taxon>Pseudomonadati</taxon>
        <taxon>Bacteroidota</taxon>
        <taxon>Flavobacteriia</taxon>
        <taxon>Flavobacteriales</taxon>
        <taxon>Flavobacteriaceae</taxon>
        <taxon>Nonlabens</taxon>
    </lineage>
</organism>
<feature type="domain" description="DUF6268" evidence="1">
    <location>
        <begin position="85"/>
        <end position="237"/>
    </location>
</feature>
<dbReference type="Proteomes" id="UP000029221">
    <property type="component" value="Unassembled WGS sequence"/>
</dbReference>
<evidence type="ECO:0000313" key="3">
    <source>
        <dbReference type="Proteomes" id="UP000029221"/>
    </source>
</evidence>
<gene>
    <name evidence="2" type="ORF">JCM19294_816</name>
</gene>
<protein>
    <recommendedName>
        <fullName evidence="1">DUF6268 domain-containing protein</fullName>
    </recommendedName>
</protein>
<dbReference type="InterPro" id="IPR046235">
    <property type="entry name" value="DUF6268"/>
</dbReference>
<reference evidence="2" key="1">
    <citation type="journal article" date="2014" name="Genome Announc.">
        <title>Draft Genome Sequences of Marine Flavobacterium Nonlabens Strains NR17, NR24, NR27, NR32, NR33, and Ara13.</title>
        <authorList>
            <person name="Nakanishi M."/>
            <person name="Meirelles P."/>
            <person name="Suzuki R."/>
            <person name="Takatani N."/>
            <person name="Mino S."/>
            <person name="Suda W."/>
            <person name="Oshima K."/>
            <person name="Hattori M."/>
            <person name="Ohkuma M."/>
            <person name="Hosokawa M."/>
            <person name="Miyashita K."/>
            <person name="Thompson F.L."/>
            <person name="Niwa A."/>
            <person name="Sawabe T."/>
            <person name="Sawabe T."/>
        </authorList>
    </citation>
    <scope>NUCLEOTIDE SEQUENCE [LARGE SCALE GENOMIC DNA]</scope>
    <source>
        <strain evidence="2">JCM 19294</strain>
    </source>
</reference>
<accession>A0A090Q8T0</accession>
<evidence type="ECO:0000259" key="1">
    <source>
        <dbReference type="Pfam" id="PF19783"/>
    </source>
</evidence>
<sequence length="298" mass="33768">MTGVAFSQTTLDVVRLNLARTSMQDVDGDFEETDISNVNLEILYPTPLSSKTTLVTGLTVENTQIDNLFSLQGANFPNIFNSLEDDRLLMTRLNLGVKMKHSRKWTGNYVLLPKFASNFDGDLDNAFQFGAIAFMEMKKNSRRVYRFGMYSSTEEFGQIITPLVGVYYRTKNRKFTLDALLPIKMEANYYFSKKFALGADLRTSVKSYFLNGYSQDLYAQEESIRFGLYASYGLFKNQVLARIKAGFDTTDYGVYNTGDKVGAQVLTFQVSGDDRNRLNAEFDSSFFVGLDLIYRVGL</sequence>
<dbReference type="Pfam" id="PF19783">
    <property type="entry name" value="DUF6268"/>
    <property type="match status" value="1"/>
</dbReference>
<dbReference type="STRING" id="319236.BST91_05315"/>
<dbReference type="AlphaFoldDB" id="A0A090Q8T0"/>
<dbReference type="EMBL" id="BBML01000009">
    <property type="protein sequence ID" value="GAK98183.1"/>
    <property type="molecule type" value="Genomic_DNA"/>
</dbReference>